<dbReference type="EMBL" id="VMSD01000021">
    <property type="protein sequence ID" value="KAF0835675.1"/>
    <property type="molecule type" value="Genomic_DNA"/>
</dbReference>
<comment type="caution">
    <text evidence="1">The sequence shown here is derived from an EMBL/GenBank/DDBJ whole genome shotgun (WGS) entry which is preliminary data.</text>
</comment>
<evidence type="ECO:0008006" key="3">
    <source>
        <dbReference type="Google" id="ProtNLM"/>
    </source>
</evidence>
<organism evidence="1 2">
    <name type="scientific">Nocardia caishijiensis</name>
    <dbReference type="NCBI Taxonomy" id="184756"/>
    <lineage>
        <taxon>Bacteria</taxon>
        <taxon>Bacillati</taxon>
        <taxon>Actinomycetota</taxon>
        <taxon>Actinomycetes</taxon>
        <taxon>Mycobacteriales</taxon>
        <taxon>Nocardiaceae</taxon>
        <taxon>Nocardia</taxon>
    </lineage>
</organism>
<sequence length="137" mass="15786">MFTLPMISPEDRANAVMPLSHHDAKKVRNKVDVYRDENPNAFHTWTTKYGCVVQFWGCRVYYGKCQDCSGLVTTRRDISRYRWTGTTNIGRWPSRCLGCATAASEAHNDRARARMRKVRARRKCSECMVDNPCPDHA</sequence>
<dbReference type="Proteomes" id="UP000798951">
    <property type="component" value="Unassembled WGS sequence"/>
</dbReference>
<evidence type="ECO:0000313" key="2">
    <source>
        <dbReference type="Proteomes" id="UP000798951"/>
    </source>
</evidence>
<name>A0ABQ6YEI5_9NOCA</name>
<protein>
    <recommendedName>
        <fullName evidence="3">Zinc-binding domain-containing protein</fullName>
    </recommendedName>
</protein>
<evidence type="ECO:0000313" key="1">
    <source>
        <dbReference type="EMBL" id="KAF0835675.1"/>
    </source>
</evidence>
<accession>A0ABQ6YEI5</accession>
<keyword evidence="2" id="KW-1185">Reference proteome</keyword>
<proteinExistence type="predicted"/>
<reference evidence="1 2" key="1">
    <citation type="submission" date="2019-07" db="EMBL/GenBank/DDBJ databases">
        <title>Genomic Encyclopedia of Type Strains, Phase IV (KMG-IV): sequencing the most valuable type-strain genomes for metagenomic binning, comparative biology and taxonomic classification.</title>
        <authorList>
            <person name="Goeker M."/>
        </authorList>
    </citation>
    <scope>NUCLEOTIDE SEQUENCE [LARGE SCALE GENOMIC DNA]</scope>
    <source>
        <strain evidence="1 2">DSM 44831</strain>
    </source>
</reference>
<gene>
    <name evidence="1" type="ORF">FNL39_1216</name>
</gene>